<evidence type="ECO:0000313" key="2">
    <source>
        <dbReference type="Proteomes" id="UP001430954"/>
    </source>
</evidence>
<dbReference type="RefSeq" id="WP_223676757.1">
    <property type="nucleotide sequence ID" value="NZ_JAINZW010000006.1"/>
</dbReference>
<dbReference type="Proteomes" id="UP001430954">
    <property type="component" value="Unassembled WGS sequence"/>
</dbReference>
<accession>A0ABS7T8U2</accession>
<dbReference type="InterPro" id="IPR036513">
    <property type="entry name" value="STAS_dom_sf"/>
</dbReference>
<dbReference type="InterPro" id="IPR021866">
    <property type="entry name" value="SpoIIAA-like"/>
</dbReference>
<dbReference type="InterPro" id="IPR038396">
    <property type="entry name" value="SpoIIAA-like_sf"/>
</dbReference>
<name>A0ABS7T8U2_9GAMM</name>
<organism evidence="1 2">
    <name type="scientific">Novilysobacter selenitireducens</name>
    <dbReference type="NCBI Taxonomy" id="2872639"/>
    <lineage>
        <taxon>Bacteria</taxon>
        <taxon>Pseudomonadati</taxon>
        <taxon>Pseudomonadota</taxon>
        <taxon>Gammaproteobacteria</taxon>
        <taxon>Lysobacterales</taxon>
        <taxon>Lysobacteraceae</taxon>
        <taxon>Novilysobacter</taxon>
    </lineage>
</organism>
<protein>
    <submittedName>
        <fullName evidence="1">STAS/SEC14 domain-containing protein</fullName>
    </submittedName>
</protein>
<proteinExistence type="predicted"/>
<reference evidence="1 2" key="1">
    <citation type="submission" date="2021-09" db="EMBL/GenBank/DDBJ databases">
        <title>Lysobacter sp. 13A isolated from the river sediment.</title>
        <authorList>
            <person name="Liu H."/>
            <person name="Li S."/>
            <person name="Mao S."/>
        </authorList>
    </citation>
    <scope>NUCLEOTIDE SEQUENCE [LARGE SCALE GENOMIC DNA]</scope>
    <source>
        <strain evidence="1 2">13A</strain>
    </source>
</reference>
<sequence>MIIELTAPPHVAAFRVEGKLTEDGHEAVVAALESRLAEHERIAMYFDMRAMSGMTPAAFGKDVAYSVRKLGEWHRFARGAVVTDSDWLTGLVRFWSAFFPRIDMRVFPGAEHAQALAWASTPIEPKDG</sequence>
<comment type="caution">
    <text evidence="1">The sequence shown here is derived from an EMBL/GenBank/DDBJ whole genome shotgun (WGS) entry which is preliminary data.</text>
</comment>
<dbReference type="SUPFAM" id="SSF52091">
    <property type="entry name" value="SpoIIaa-like"/>
    <property type="match status" value="1"/>
</dbReference>
<dbReference type="EMBL" id="JAINZW010000006">
    <property type="protein sequence ID" value="MBZ4040304.1"/>
    <property type="molecule type" value="Genomic_DNA"/>
</dbReference>
<dbReference type="Pfam" id="PF11964">
    <property type="entry name" value="SpoIIAA-like"/>
    <property type="match status" value="1"/>
</dbReference>
<dbReference type="Gene3D" id="3.40.50.10600">
    <property type="entry name" value="SpoIIaa-like domains"/>
    <property type="match status" value="1"/>
</dbReference>
<gene>
    <name evidence="1" type="ORF">K6753_12265</name>
</gene>
<keyword evidence="2" id="KW-1185">Reference proteome</keyword>
<evidence type="ECO:0000313" key="1">
    <source>
        <dbReference type="EMBL" id="MBZ4040304.1"/>
    </source>
</evidence>